<evidence type="ECO:0000259" key="2">
    <source>
        <dbReference type="Pfam" id="PF22022"/>
    </source>
</evidence>
<evidence type="ECO:0000313" key="4">
    <source>
        <dbReference type="Proteomes" id="UP000006578"/>
    </source>
</evidence>
<evidence type="ECO:0000313" key="3">
    <source>
        <dbReference type="EMBL" id="ABF54920.1"/>
    </source>
</evidence>
<geneLocation type="plasmid" evidence="4">
    <name>F</name>
</geneLocation>
<dbReference type="Gene3D" id="1.10.150.130">
    <property type="match status" value="1"/>
</dbReference>
<dbReference type="Pfam" id="PF22022">
    <property type="entry name" value="Phage_int_M"/>
    <property type="match status" value="1"/>
</dbReference>
<dbReference type="KEGG" id="sal:Sala_3217"/>
<dbReference type="Proteomes" id="UP000006578">
    <property type="component" value="Plasmid F plasmid"/>
</dbReference>
<keyword evidence="4" id="KW-1185">Reference proteome</keyword>
<name>Q1J403_SPHAL</name>
<dbReference type="EMBL" id="CP000357">
    <property type="protein sequence ID" value="ABF54920.1"/>
    <property type="molecule type" value="Genomic_DNA"/>
</dbReference>
<dbReference type="GO" id="GO:0003677">
    <property type="term" value="F:DNA binding"/>
    <property type="evidence" value="ECO:0007669"/>
    <property type="project" value="UniProtKB-KW"/>
</dbReference>
<dbReference type="InterPro" id="IPR010998">
    <property type="entry name" value="Integrase_recombinase_N"/>
</dbReference>
<dbReference type="eggNOG" id="COG0582">
    <property type="taxonomic scope" value="Bacteria"/>
</dbReference>
<organism evidence="3 4">
    <name type="scientific">Sphingopyxis alaskensis (strain DSM 13593 / LMG 18877 / RB2256)</name>
    <name type="common">Sphingomonas alaskensis</name>
    <dbReference type="NCBI Taxonomy" id="317655"/>
    <lineage>
        <taxon>Bacteria</taxon>
        <taxon>Pseudomonadati</taxon>
        <taxon>Pseudomonadota</taxon>
        <taxon>Alphaproteobacteria</taxon>
        <taxon>Sphingomonadales</taxon>
        <taxon>Sphingomonadaceae</taxon>
        <taxon>Sphingopyxis</taxon>
    </lineage>
</organism>
<sequence>MLAERKSEAAAKMTFRDAARQYHGENAAGWKSAIQARQWLAGLESHAFLKLGDLPTGRISAADMIDVLLPIWQEIPKRRVRSVTGSASASIMRTQKVGAPAKRGRAMAV</sequence>
<dbReference type="HOGENOM" id="CLU_2182248_0_0_5"/>
<reference evidence="3 4" key="1">
    <citation type="journal article" date="2009" name="Proc. Natl. Acad. Sci. U.S.A.">
        <title>The genomic basis of trophic strategy in marine bacteria.</title>
        <authorList>
            <person name="Lauro F.M."/>
            <person name="McDougald D."/>
            <person name="Thomas T."/>
            <person name="Williams T.J."/>
            <person name="Egan S."/>
            <person name="Rice S."/>
            <person name="DeMaere M.Z."/>
            <person name="Ting L."/>
            <person name="Ertan H."/>
            <person name="Johnson J."/>
            <person name="Ferriera S."/>
            <person name="Lapidus A."/>
            <person name="Anderson I."/>
            <person name="Kyrpides N."/>
            <person name="Munk A.C."/>
            <person name="Detter C."/>
            <person name="Han C.S."/>
            <person name="Brown M.V."/>
            <person name="Robb F.T."/>
            <person name="Kjelleberg S."/>
            <person name="Cavicchioli R."/>
        </authorList>
    </citation>
    <scope>NUCLEOTIDE SEQUENCE [LARGE SCALE GENOMIC DNA]</scope>
    <source>
        <strain evidence="4">DSM 13593 / LMG 18877 / RB2256</strain>
        <plasmid evidence="4">Plasmid F</plasmid>
    </source>
</reference>
<feature type="domain" description="Phage integrase central" evidence="2">
    <location>
        <begin position="15"/>
        <end position="83"/>
    </location>
</feature>
<keyword evidence="1" id="KW-0238">DNA-binding</keyword>
<keyword evidence="3" id="KW-0614">Plasmid</keyword>
<gene>
    <name evidence="3" type="ordered locus">Sala_3217</name>
</gene>
<dbReference type="InterPro" id="IPR053876">
    <property type="entry name" value="Phage_int_M"/>
</dbReference>
<proteinExistence type="predicted"/>
<evidence type="ECO:0000256" key="1">
    <source>
        <dbReference type="ARBA" id="ARBA00023125"/>
    </source>
</evidence>
<protein>
    <recommendedName>
        <fullName evidence="2">Phage integrase central domain-containing protein</fullName>
    </recommendedName>
</protein>
<dbReference type="AlphaFoldDB" id="Q1J403"/>
<accession>Q1J403</accession>